<dbReference type="SUPFAM" id="SSF53901">
    <property type="entry name" value="Thiolase-like"/>
    <property type="match status" value="1"/>
</dbReference>
<sequence>MSGDSNGANGSTNHLGRTNGNTSPNGDNGLNGLNANGNQQKPPSSPSSPAPTFQPVAICGMACRLPGGIHSPSELWSFLHAGRDARGPVPSSRYNISAFHSPHKKPGTVIAQQGYFLDSTNDLAALDTSFFTMPRREVETLDPQQRLLLEVAREAIDDAGETRWKGTNVGVYVGCYGQDWYDISVRDTQAHGIYQVLGQNDFMVSNRLSHELDLHGPSVTLRSACSASLIGVNEACMSIARGDCTSAIVGGTNIIMAPALTAAKSEQGVLSPDGSCNTFSANANGYARGEGIVAIYLKPLAVAVRDGNPIRAVVTGSAANHNGHTPTVSHPSSQAQEALIRQAYRNAGITEITRTGFFECHGTGTRTGVPIEVGAVSACFGKAGVHMGSVKANLGHAEGAAGLVGVLKAVLSLENGIIPPNIKSFPRNPAIAFENANLVIPTEPIPWPEDRDKRVSINSFGLGGSNSHAIIESAASFIDSPNSTRAASNTPYLLLFSANTAASLKAMGEKYEAFLERSPDLLPDAAYTLANKREHLPYRTYAICTSDEITPPAPLPSTKAPQLRDTSLVMVFTGQGAQWPRMGYEILRSKSNPVFRNTIASLDKALQELGPLAPSWTIDEEFRKPARKSRVDVAEYSQPLCTALQIALVDTYASIGIRPAAVLGHSSGEIAAGGLSAREAIVVAFLRGLATTRQGAKGAMGALGMSWEAAKKHLVPGVVLACDNAPNSIIKNIKQSDPRVLASVLKVDKAYYSPHMAEIGTQYKVSMTDAGVVGNVHTLPFFSSVSGQYLVPIAKDRFGPEYWQTNLERPVLFTSAVRAAIKQHVGPSKQVFLEVGPHAALAGPMRQILNHSSSSAAYISSLTRGTDCAESWLSALGQLFVQHVPFNLQALMPSGKPLSDLPSYPWDHHRTHWSESRVAHEWRMRKYPYHDLLGAKVLETTDLEPVWRNLLHIENAPWIRDHRINTDIILRFAGYIAMAAEAIRQITVIEEAVEFGNITVRTTLVLNESSTKEIVTTFRRLRLTDSLDSEWWEFTISSHNGQTWVQHSSGEIRAWNEIVAMRDWAGERENLPRKASSKRWYDTMRNEGLDYGYHFESLEDITTTTTGARMARARVHNNWHGDEQFYHLHPVILDSYFQLLSIAARYGLTYDYHQVVPASVGSLILRRCSVNNLLVSATAVPTGSAVCGTGTVSASGETIIELSKVRLTSFTNGVKEEHAPITARSEWVPHFETAALGTLVKPTRIDEDHAARLDELVSYSIDASRRSTTGLDVIPELRRYKTWLDEVPCYSEELCDATLNTRIEALARSLGSTPVAHIAKAITLVTDDAPAILSGRKKAFELGAGVGSATAGIVETLTRPDGQVLFSQYAFSDPAPGMVEVLKARFQGFPNMSFHGFDERKFDLIIAAGVLHSTPKLSESLIQARQLLTLSGRLLLQSLRPGLSWSKYVLGLLPSWDNGVDDGRSTEPYVNMETWQTKLATAGFEITGELGLNSDGPRHICHVIVGRSRRDHLPARKATVLSESSTVSSESHPVIDELLSRGYEISYCSLADIPPPGQDIIAFLDGQTSQCADPHFAQIHGLARCIRSELSIAFATCEADDMESPRGCQTVASVFQSLSERVNDGEIEPDFEYIIENGVTRVHRFFPVSSTSRGEAGQVTSEARLTISQPGRLDTLHWEGATVAGEALQDDEVHVEIHAAGLNFRDVLVAMGILDVTPPTFGYEGTGIVRRVGPKAGKLSIGDRVALVGFDVFASTVTTTEKLCERLPDELDFINGASMPLVFATTIYSLINVGLLRRGQSVLIHSGCGGVGLAAIQVARMIGAEIFTTVSCGRKIGFLVQEFGISRHHIFNSRRVSFQEDLLRQTNGRGIDLALNSLSGELLHATWRCVAKWGTLVEIGKRDLLGRGKLDMELFLANRSYRCVDIDQMCKERPEMISPLLRSMMDFFRGGYIRAIPIEKVFPCSEIQESLQHMQQGSHIGKIVLQFRDPASAELQLGQIQAVKMSSTAVLDSSASYLLVGGTGGLGRSVAVWMVQHGARHLTSLSRSAGTTDRHKLFVTEIQSMGCEVHLVRGSVTNAADVARAVAESPRPLKGVCQMTMVLHDQAWQKMAIDDWNETTAPKVKGTWNLHNEMQLQNLDFFILFSSLSGIVGQHGQAGYASANTFLDAFVKFRTSKGLPCTSGYLVEQNELLNKMKGAGWRPVQESELLEVLGTAMLSATTKVTEDEPPKPSLVDPNTTLVGIAPVIPLSSPDSSARLRKDVRMSVFRNIRSQGNATSSSDGLRQFLSAAKASPEMLNTPQSVALLAQEIGKKLLGLVLRSPDDKIDVSLPLAQLGLDSMVAVEMQAWWKQMFGLDISVLEMLSMGTLKKLGKQAADGLLGLWEH</sequence>
<evidence type="ECO:0000259" key="9">
    <source>
        <dbReference type="PROSITE" id="PS50075"/>
    </source>
</evidence>
<dbReference type="GO" id="GO:0031177">
    <property type="term" value="F:phosphopantetheine binding"/>
    <property type="evidence" value="ECO:0007669"/>
    <property type="project" value="InterPro"/>
</dbReference>
<dbReference type="SMART" id="SM00823">
    <property type="entry name" value="PKS_PP"/>
    <property type="match status" value="1"/>
</dbReference>
<dbReference type="Pfam" id="PF08242">
    <property type="entry name" value="Methyltransf_12"/>
    <property type="match status" value="1"/>
</dbReference>
<keyword evidence="13" id="KW-1185">Reference proteome</keyword>
<dbReference type="InterPro" id="IPR016039">
    <property type="entry name" value="Thiolase-like"/>
</dbReference>
<dbReference type="SUPFAM" id="SSF53335">
    <property type="entry name" value="S-adenosyl-L-methionine-dependent methyltransferases"/>
    <property type="match status" value="1"/>
</dbReference>
<dbReference type="InterPro" id="IPR032821">
    <property type="entry name" value="PKS_assoc"/>
</dbReference>
<evidence type="ECO:0000256" key="7">
    <source>
        <dbReference type="PROSITE-ProRule" id="PRU01363"/>
    </source>
</evidence>
<feature type="domain" description="Ketosynthase family 3 (KS3)" evidence="10">
    <location>
        <begin position="53"/>
        <end position="473"/>
    </location>
</feature>
<dbReference type="InterPro" id="IPR049900">
    <property type="entry name" value="PKS_mFAS_DH"/>
</dbReference>
<dbReference type="Gene3D" id="3.40.50.150">
    <property type="entry name" value="Vaccinia Virus protein VP39"/>
    <property type="match status" value="1"/>
</dbReference>
<keyword evidence="5" id="KW-0511">Multifunctional enzyme</keyword>
<dbReference type="InterPro" id="IPR036291">
    <property type="entry name" value="NAD(P)-bd_dom_sf"/>
</dbReference>
<dbReference type="InterPro" id="IPR057326">
    <property type="entry name" value="KR_dom"/>
</dbReference>
<dbReference type="Gene3D" id="3.40.50.720">
    <property type="entry name" value="NAD(P)-binding Rossmann-like Domain"/>
    <property type="match status" value="2"/>
</dbReference>
<dbReference type="InterPro" id="IPR014031">
    <property type="entry name" value="Ketoacyl_synth_C"/>
</dbReference>
<dbReference type="CDD" id="cd05195">
    <property type="entry name" value="enoyl_red"/>
    <property type="match status" value="1"/>
</dbReference>
<dbReference type="InterPro" id="IPR009081">
    <property type="entry name" value="PP-bd_ACP"/>
</dbReference>
<dbReference type="InterPro" id="IPR020807">
    <property type="entry name" value="PKS_DH"/>
</dbReference>
<dbReference type="RefSeq" id="XP_025483103.1">
    <property type="nucleotide sequence ID" value="XM_025628276.1"/>
</dbReference>
<evidence type="ECO:0000256" key="6">
    <source>
        <dbReference type="ARBA" id="ARBA00023315"/>
    </source>
</evidence>
<dbReference type="InterPro" id="IPR042104">
    <property type="entry name" value="PKS_dehydratase_sf"/>
</dbReference>
<dbReference type="Pfam" id="PF21089">
    <property type="entry name" value="PKS_DH_N"/>
    <property type="match status" value="1"/>
</dbReference>
<dbReference type="CDD" id="cd00833">
    <property type="entry name" value="PKS"/>
    <property type="match status" value="1"/>
</dbReference>
<evidence type="ECO:0000256" key="1">
    <source>
        <dbReference type="ARBA" id="ARBA00022450"/>
    </source>
</evidence>
<evidence type="ECO:0000256" key="5">
    <source>
        <dbReference type="ARBA" id="ARBA00023268"/>
    </source>
</evidence>
<dbReference type="Pfam" id="PF16197">
    <property type="entry name" value="KAsynt_C_assoc"/>
    <property type="match status" value="1"/>
</dbReference>
<dbReference type="Gene3D" id="3.10.129.110">
    <property type="entry name" value="Polyketide synthase dehydratase"/>
    <property type="match status" value="1"/>
</dbReference>
<dbReference type="SUPFAM" id="SSF51735">
    <property type="entry name" value="NAD(P)-binding Rossmann-fold domains"/>
    <property type="match status" value="2"/>
</dbReference>
<reference evidence="12" key="1">
    <citation type="submission" date="2016-12" db="EMBL/GenBank/DDBJ databases">
        <title>The genomes of Aspergillus section Nigri reveals drivers in fungal speciation.</title>
        <authorList>
            <consortium name="DOE Joint Genome Institute"/>
            <person name="Vesth T.C."/>
            <person name="Nybo J."/>
            <person name="Theobald S."/>
            <person name="Brandl J."/>
            <person name="Frisvad J.C."/>
            <person name="Nielsen K.F."/>
            <person name="Lyhne E.K."/>
            <person name="Kogle M.E."/>
            <person name="Kuo A."/>
            <person name="Riley R."/>
            <person name="Clum A."/>
            <person name="Nolan M."/>
            <person name="Lipzen A."/>
            <person name="Salamov A."/>
            <person name="Henrissat B."/>
            <person name="Wiebenga A."/>
            <person name="De Vries R.P."/>
            <person name="Grigoriev I.V."/>
            <person name="Mortensen U.H."/>
            <person name="Andersen M.R."/>
            <person name="Baker S.E."/>
        </authorList>
    </citation>
    <scope>NUCLEOTIDE SEQUENCE [LARGE SCALE GENOMIC DNA]</scope>
    <source>
        <strain evidence="12">CBS 115656</strain>
    </source>
</reference>
<dbReference type="InterPro" id="IPR014043">
    <property type="entry name" value="Acyl_transferase_dom"/>
</dbReference>
<keyword evidence="3" id="KW-0808">Transferase</keyword>
<dbReference type="GO" id="GO:0006633">
    <property type="term" value="P:fatty acid biosynthetic process"/>
    <property type="evidence" value="ECO:0007669"/>
    <property type="project" value="TreeGrafter"/>
</dbReference>
<dbReference type="PANTHER" id="PTHR43775">
    <property type="entry name" value="FATTY ACID SYNTHASE"/>
    <property type="match status" value="1"/>
</dbReference>
<keyword evidence="2" id="KW-0597">Phosphoprotein</keyword>
<dbReference type="InterPro" id="IPR049551">
    <property type="entry name" value="PKS_DH_C"/>
</dbReference>
<keyword evidence="1" id="KW-0596">Phosphopantetheine</keyword>
<dbReference type="Pfam" id="PF02801">
    <property type="entry name" value="Ketoacyl-synt_C"/>
    <property type="match status" value="1"/>
</dbReference>
<feature type="domain" description="Carrier" evidence="9">
    <location>
        <begin position="2302"/>
        <end position="2380"/>
    </location>
</feature>
<feature type="region of interest" description="Disordered" evidence="8">
    <location>
        <begin position="1"/>
        <end position="53"/>
    </location>
</feature>
<dbReference type="Pfam" id="PF00698">
    <property type="entry name" value="Acyl_transf_1"/>
    <property type="match status" value="1"/>
</dbReference>
<evidence type="ECO:0000256" key="3">
    <source>
        <dbReference type="ARBA" id="ARBA00022679"/>
    </source>
</evidence>
<dbReference type="OrthoDB" id="329835at2759"/>
<dbReference type="InterPro" id="IPR016035">
    <property type="entry name" value="Acyl_Trfase/lysoPLipase"/>
</dbReference>
<dbReference type="InterPro" id="IPR029063">
    <property type="entry name" value="SAM-dependent_MTases_sf"/>
</dbReference>
<feature type="active site" description="Proton acceptor; for dehydratase activity" evidence="7">
    <location>
        <position position="962"/>
    </location>
</feature>
<dbReference type="SMART" id="SM00826">
    <property type="entry name" value="PKS_DH"/>
    <property type="match status" value="1"/>
</dbReference>
<dbReference type="InterPro" id="IPR036736">
    <property type="entry name" value="ACP-like_sf"/>
</dbReference>
<dbReference type="InterPro" id="IPR011032">
    <property type="entry name" value="GroES-like_sf"/>
</dbReference>
<evidence type="ECO:0000256" key="4">
    <source>
        <dbReference type="ARBA" id="ARBA00022857"/>
    </source>
</evidence>
<dbReference type="Pfam" id="PF08240">
    <property type="entry name" value="ADH_N"/>
    <property type="match status" value="1"/>
</dbReference>
<feature type="active site" description="Proton donor; for dehydratase activity" evidence="7">
    <location>
        <position position="1134"/>
    </location>
</feature>
<dbReference type="InterPro" id="IPR013217">
    <property type="entry name" value="Methyltransf_12"/>
</dbReference>
<feature type="domain" description="PKS/mFAS DH" evidence="11">
    <location>
        <begin position="930"/>
        <end position="1216"/>
    </location>
</feature>
<evidence type="ECO:0000259" key="10">
    <source>
        <dbReference type="PROSITE" id="PS52004"/>
    </source>
</evidence>
<dbReference type="GO" id="GO:0044550">
    <property type="term" value="P:secondary metabolite biosynthetic process"/>
    <property type="evidence" value="ECO:0007669"/>
    <property type="project" value="UniProtKB-ARBA"/>
</dbReference>
<dbReference type="PROSITE" id="PS52019">
    <property type="entry name" value="PKS_MFAS_DH"/>
    <property type="match status" value="1"/>
</dbReference>
<evidence type="ECO:0000259" key="11">
    <source>
        <dbReference type="PROSITE" id="PS52019"/>
    </source>
</evidence>
<dbReference type="Pfam" id="PF08659">
    <property type="entry name" value="KR"/>
    <property type="match status" value="1"/>
</dbReference>
<dbReference type="Gene3D" id="1.10.1200.10">
    <property type="entry name" value="ACP-like"/>
    <property type="match status" value="1"/>
</dbReference>
<dbReference type="FunFam" id="3.40.50.720:FF:000209">
    <property type="entry name" value="Polyketide synthase Pks12"/>
    <property type="match status" value="1"/>
</dbReference>
<keyword evidence="6" id="KW-0012">Acyltransferase</keyword>
<dbReference type="InterPro" id="IPR020843">
    <property type="entry name" value="ER"/>
</dbReference>
<dbReference type="InterPro" id="IPR001227">
    <property type="entry name" value="Ac_transferase_dom_sf"/>
</dbReference>
<dbReference type="SMART" id="SM00825">
    <property type="entry name" value="PKS_KS"/>
    <property type="match status" value="1"/>
</dbReference>
<dbReference type="Gene3D" id="3.40.47.10">
    <property type="match status" value="1"/>
</dbReference>
<dbReference type="Gene3D" id="3.90.180.10">
    <property type="entry name" value="Medium-chain alcohol dehydrogenases, catalytic domain"/>
    <property type="match status" value="1"/>
</dbReference>
<dbReference type="SMART" id="SM00822">
    <property type="entry name" value="PKS_KR"/>
    <property type="match status" value="1"/>
</dbReference>
<dbReference type="PROSITE" id="PS50075">
    <property type="entry name" value="CARRIER"/>
    <property type="match status" value="1"/>
</dbReference>
<dbReference type="InterPro" id="IPR013968">
    <property type="entry name" value="PKS_KR"/>
</dbReference>
<dbReference type="GeneID" id="37130732"/>
<evidence type="ECO:0000256" key="8">
    <source>
        <dbReference type="SAM" id="MobiDB-lite"/>
    </source>
</evidence>
<dbReference type="Pfam" id="PF00550">
    <property type="entry name" value="PP-binding"/>
    <property type="match status" value="1"/>
</dbReference>
<dbReference type="SMART" id="SM00827">
    <property type="entry name" value="PKS_AT"/>
    <property type="match status" value="1"/>
</dbReference>
<dbReference type="EMBL" id="KZ821449">
    <property type="protein sequence ID" value="PYH37625.1"/>
    <property type="molecule type" value="Genomic_DNA"/>
</dbReference>
<accession>A0A318YSD7</accession>
<evidence type="ECO:0000313" key="13">
    <source>
        <dbReference type="Proteomes" id="UP000247647"/>
    </source>
</evidence>
<dbReference type="Pfam" id="PF14765">
    <property type="entry name" value="PS-DH"/>
    <property type="match status" value="1"/>
</dbReference>
<dbReference type="InterPro" id="IPR013154">
    <property type="entry name" value="ADH-like_N"/>
</dbReference>
<proteinExistence type="predicted"/>
<feature type="compositionally biased region" description="Polar residues" evidence="8">
    <location>
        <begin position="1"/>
        <end position="24"/>
    </location>
</feature>
<dbReference type="GO" id="GO:1901336">
    <property type="term" value="P:lactone biosynthetic process"/>
    <property type="evidence" value="ECO:0007669"/>
    <property type="project" value="UniProtKB-ARBA"/>
</dbReference>
<dbReference type="InterPro" id="IPR050091">
    <property type="entry name" value="PKS_NRPS_Biosynth_Enz"/>
</dbReference>
<dbReference type="SMART" id="SM00829">
    <property type="entry name" value="PKS_ER"/>
    <property type="match status" value="1"/>
</dbReference>
<dbReference type="Gene3D" id="3.40.366.10">
    <property type="entry name" value="Malonyl-Coenzyme A Acyl Carrier Protein, domain 2"/>
    <property type="match status" value="1"/>
</dbReference>
<dbReference type="InterPro" id="IPR020841">
    <property type="entry name" value="PKS_Beta-ketoAc_synthase_dom"/>
</dbReference>
<dbReference type="PROSITE" id="PS52004">
    <property type="entry name" value="KS3_2"/>
    <property type="match status" value="1"/>
</dbReference>
<dbReference type="SUPFAM" id="SSF52151">
    <property type="entry name" value="FabD/lysophospholipase-like"/>
    <property type="match status" value="1"/>
</dbReference>
<evidence type="ECO:0000256" key="2">
    <source>
        <dbReference type="ARBA" id="ARBA00022553"/>
    </source>
</evidence>
<feature type="region of interest" description="C-terminal hotdog fold" evidence="7">
    <location>
        <begin position="1072"/>
        <end position="1216"/>
    </location>
</feature>
<name>A0A318YSD7_ASPNB</name>
<feature type="compositionally biased region" description="Low complexity" evidence="8">
    <location>
        <begin position="25"/>
        <end position="38"/>
    </location>
</feature>
<dbReference type="GO" id="GO:0004312">
    <property type="term" value="F:fatty acid synthase activity"/>
    <property type="evidence" value="ECO:0007669"/>
    <property type="project" value="TreeGrafter"/>
</dbReference>
<dbReference type="Pfam" id="PF13602">
    <property type="entry name" value="ADH_zinc_N_2"/>
    <property type="match status" value="1"/>
</dbReference>
<dbReference type="Gene3D" id="3.30.70.250">
    <property type="entry name" value="Malonyl-CoA ACP transacylase, ACP-binding"/>
    <property type="match status" value="1"/>
</dbReference>
<dbReference type="InterPro" id="IPR049552">
    <property type="entry name" value="PKS_DH_N"/>
</dbReference>
<dbReference type="Pfam" id="PF00109">
    <property type="entry name" value="ketoacyl-synt"/>
    <property type="match status" value="1"/>
</dbReference>
<dbReference type="PANTHER" id="PTHR43775:SF28">
    <property type="entry name" value="SYNTHASE, PUTATIVE-RELATED"/>
    <property type="match status" value="1"/>
</dbReference>
<organism evidence="12 13">
    <name type="scientific">Aspergillus neoniger (strain CBS 115656)</name>
    <dbReference type="NCBI Taxonomy" id="1448310"/>
    <lineage>
        <taxon>Eukaryota</taxon>
        <taxon>Fungi</taxon>
        <taxon>Dikarya</taxon>
        <taxon>Ascomycota</taxon>
        <taxon>Pezizomycotina</taxon>
        <taxon>Eurotiomycetes</taxon>
        <taxon>Eurotiomycetidae</taxon>
        <taxon>Eurotiales</taxon>
        <taxon>Aspergillaceae</taxon>
        <taxon>Aspergillus</taxon>
        <taxon>Aspergillus subgen. Circumdati</taxon>
    </lineage>
</organism>
<evidence type="ECO:0000313" key="12">
    <source>
        <dbReference type="EMBL" id="PYH37625.1"/>
    </source>
</evidence>
<keyword evidence="4" id="KW-0521">NADP</keyword>
<dbReference type="InterPro" id="IPR020806">
    <property type="entry name" value="PKS_PP-bd"/>
</dbReference>
<protein>
    <submittedName>
        <fullName evidence="12">Ketoacyl-synt-domain-containing protein</fullName>
    </submittedName>
</protein>
<dbReference type="SUPFAM" id="SSF50129">
    <property type="entry name" value="GroES-like"/>
    <property type="match status" value="1"/>
</dbReference>
<dbReference type="GO" id="GO:0016491">
    <property type="term" value="F:oxidoreductase activity"/>
    <property type="evidence" value="ECO:0007669"/>
    <property type="project" value="InterPro"/>
</dbReference>
<gene>
    <name evidence="12" type="ORF">BO87DRAFT_447997</name>
</gene>
<dbReference type="Proteomes" id="UP000247647">
    <property type="component" value="Unassembled WGS sequence"/>
</dbReference>
<feature type="region of interest" description="N-terminal hotdog fold" evidence="7">
    <location>
        <begin position="930"/>
        <end position="1059"/>
    </location>
</feature>
<dbReference type="SUPFAM" id="SSF47336">
    <property type="entry name" value="ACP-like"/>
    <property type="match status" value="1"/>
</dbReference>
<dbReference type="InterPro" id="IPR014030">
    <property type="entry name" value="Ketoacyl_synth_N"/>
</dbReference>